<dbReference type="RefSeq" id="WP_136497239.1">
    <property type="nucleotide sequence ID" value="NZ_CP046052.1"/>
</dbReference>
<organism evidence="2 3">
    <name type="scientific">Methylocystis heyeri</name>
    <dbReference type="NCBI Taxonomy" id="391905"/>
    <lineage>
        <taxon>Bacteria</taxon>
        <taxon>Pseudomonadati</taxon>
        <taxon>Pseudomonadota</taxon>
        <taxon>Alphaproteobacteria</taxon>
        <taxon>Hyphomicrobiales</taxon>
        <taxon>Methylocystaceae</taxon>
        <taxon>Methylocystis</taxon>
    </lineage>
</organism>
<keyword evidence="3" id="KW-1185">Reference proteome</keyword>
<dbReference type="AlphaFoldDB" id="A0A6B8KKT4"/>
<feature type="domain" description="ABC-type transport auxiliary lipoprotein component" evidence="1">
    <location>
        <begin position="51"/>
        <end position="200"/>
    </location>
</feature>
<name>A0A6B8KKT4_9HYPH</name>
<gene>
    <name evidence="2" type="ORF">H2LOC_018555</name>
</gene>
<reference evidence="2 3" key="1">
    <citation type="submission" date="2019-11" db="EMBL/GenBank/DDBJ databases">
        <title>The genome sequence of Methylocystis heyeri.</title>
        <authorList>
            <person name="Oshkin I.Y."/>
            <person name="Miroshnikov K."/>
            <person name="Dedysh S.N."/>
        </authorList>
    </citation>
    <scope>NUCLEOTIDE SEQUENCE [LARGE SCALE GENOMIC DNA]</scope>
    <source>
        <strain evidence="2 3">H2</strain>
    </source>
</reference>
<protein>
    <recommendedName>
        <fullName evidence="1">ABC-type transport auxiliary lipoprotein component domain-containing protein</fullName>
    </recommendedName>
</protein>
<dbReference type="Pfam" id="PF03886">
    <property type="entry name" value="ABC_trans_aux"/>
    <property type="match status" value="1"/>
</dbReference>
<dbReference type="InterPro" id="IPR005586">
    <property type="entry name" value="ABC_trans_aux"/>
</dbReference>
<dbReference type="SUPFAM" id="SSF159594">
    <property type="entry name" value="XCC0632-like"/>
    <property type="match status" value="1"/>
</dbReference>
<evidence type="ECO:0000313" key="2">
    <source>
        <dbReference type="EMBL" id="QGM47525.1"/>
    </source>
</evidence>
<dbReference type="PROSITE" id="PS51257">
    <property type="entry name" value="PROKAR_LIPOPROTEIN"/>
    <property type="match status" value="1"/>
</dbReference>
<proteinExistence type="predicted"/>
<dbReference type="Proteomes" id="UP000309061">
    <property type="component" value="Chromosome"/>
</dbReference>
<evidence type="ECO:0000313" key="3">
    <source>
        <dbReference type="Proteomes" id="UP000309061"/>
    </source>
</evidence>
<accession>A0A6B8KKT4</accession>
<dbReference type="OrthoDB" id="9808689at2"/>
<dbReference type="KEGG" id="mhey:H2LOC_018555"/>
<sequence>MLRIGIRPDHRHDGASPLRFPILGLAVLVAFLSGCGAPPRATFDLRDASLPEPTHVSSPRRKALVRVAEPAAEQLLNSNRLAIREAGGSLGYLADAQWADRAPRLIQGRLVARLLRDGVDASFQGGATGYQLTTDLRRFEIDAARGVAVVEMAARLSDDKSGALRGEAVFSGEAPAPHTIGPEAAHALESALDPVAGELALWVRRRI</sequence>
<dbReference type="Gene3D" id="3.40.50.10610">
    <property type="entry name" value="ABC-type transport auxiliary lipoprotein component"/>
    <property type="match status" value="1"/>
</dbReference>
<dbReference type="EMBL" id="CP046052">
    <property type="protein sequence ID" value="QGM47525.1"/>
    <property type="molecule type" value="Genomic_DNA"/>
</dbReference>
<evidence type="ECO:0000259" key="1">
    <source>
        <dbReference type="Pfam" id="PF03886"/>
    </source>
</evidence>